<dbReference type="GO" id="GO:0005802">
    <property type="term" value="C:trans-Golgi network"/>
    <property type="evidence" value="ECO:0007669"/>
    <property type="project" value="TreeGrafter"/>
</dbReference>
<evidence type="ECO:0000313" key="7">
    <source>
        <dbReference type="Proteomes" id="UP000194236"/>
    </source>
</evidence>
<dbReference type="GO" id="GO:0005768">
    <property type="term" value="C:endosome"/>
    <property type="evidence" value="ECO:0007669"/>
    <property type="project" value="TreeGrafter"/>
</dbReference>
<dbReference type="InterPro" id="IPR007249">
    <property type="entry name" value="DOP1_N"/>
</dbReference>
<keyword evidence="1" id="KW-0813">Transport</keyword>
<protein>
    <recommendedName>
        <fullName evidence="5">DOP1 N-terminal domain-containing protein</fullName>
    </recommendedName>
</protein>
<evidence type="ECO:0000256" key="3">
    <source>
        <dbReference type="ARBA" id="ARBA00046326"/>
    </source>
</evidence>
<name>A0A1Y3B0Z3_EURMA</name>
<feature type="domain" description="DOP1 N-terminal" evidence="5">
    <location>
        <begin position="364"/>
        <end position="401"/>
    </location>
</feature>
<dbReference type="EMBL" id="MUJZ01051137">
    <property type="protein sequence ID" value="OTF73543.1"/>
    <property type="molecule type" value="Genomic_DNA"/>
</dbReference>
<dbReference type="Proteomes" id="UP000194236">
    <property type="component" value="Unassembled WGS sequence"/>
</dbReference>
<comment type="caution">
    <text evidence="6">The sequence shown here is derived from an EMBL/GenBank/DDBJ whole genome shotgun (WGS) entry which is preliminary data.</text>
</comment>
<evidence type="ECO:0000313" key="6">
    <source>
        <dbReference type="EMBL" id="OTF73543.1"/>
    </source>
</evidence>
<evidence type="ECO:0000259" key="5">
    <source>
        <dbReference type="Pfam" id="PF04118"/>
    </source>
</evidence>
<keyword evidence="2" id="KW-0653">Protein transport</keyword>
<gene>
    <name evidence="6" type="ORF">BLA29_002625</name>
</gene>
<feature type="compositionally biased region" description="Polar residues" evidence="4">
    <location>
        <begin position="17"/>
        <end position="31"/>
    </location>
</feature>
<feature type="domain" description="DOP1 N-terminal" evidence="5">
    <location>
        <begin position="71"/>
        <end position="323"/>
    </location>
</feature>
<feature type="compositionally biased region" description="Pro residues" evidence="4">
    <location>
        <begin position="348"/>
        <end position="358"/>
    </location>
</feature>
<dbReference type="OrthoDB" id="297643at2759"/>
<reference evidence="6 7" key="1">
    <citation type="submission" date="2017-03" db="EMBL/GenBank/DDBJ databases">
        <title>Genome Survey of Euroglyphus maynei.</title>
        <authorList>
            <person name="Arlian L.G."/>
            <person name="Morgan M.S."/>
            <person name="Rider S.D."/>
        </authorList>
    </citation>
    <scope>NUCLEOTIDE SEQUENCE [LARGE SCALE GENOMIC DNA]</scope>
    <source>
        <strain evidence="6">Arlian Lab</strain>
        <tissue evidence="6">Whole body</tissue>
    </source>
</reference>
<dbReference type="GO" id="GO:0005829">
    <property type="term" value="C:cytosol"/>
    <property type="evidence" value="ECO:0007669"/>
    <property type="project" value="GOC"/>
</dbReference>
<comment type="similarity">
    <text evidence="3">Belongs to the DOP1 family.</text>
</comment>
<accession>A0A1Y3B0Z3</accession>
<dbReference type="PANTHER" id="PTHR14042:SF24">
    <property type="entry name" value="PROTEIN DOPEY-1 HOMOLOG"/>
    <property type="match status" value="1"/>
</dbReference>
<keyword evidence="7" id="KW-1185">Reference proteome</keyword>
<dbReference type="GO" id="GO:0006895">
    <property type="term" value="P:Golgi to endosome transport"/>
    <property type="evidence" value="ECO:0007669"/>
    <property type="project" value="InterPro"/>
</dbReference>
<feature type="compositionally biased region" description="Low complexity" evidence="4">
    <location>
        <begin position="407"/>
        <end position="465"/>
    </location>
</feature>
<dbReference type="Pfam" id="PF04118">
    <property type="entry name" value="Dopey_N"/>
    <property type="match status" value="2"/>
</dbReference>
<feature type="region of interest" description="Disordered" evidence="4">
    <location>
        <begin position="334"/>
        <end position="360"/>
    </location>
</feature>
<proteinExistence type="inferred from homology"/>
<dbReference type="AlphaFoldDB" id="A0A1Y3B0Z3"/>
<dbReference type="PANTHER" id="PTHR14042">
    <property type="entry name" value="DOPEY-RELATED"/>
    <property type="match status" value="1"/>
</dbReference>
<evidence type="ECO:0000256" key="2">
    <source>
        <dbReference type="ARBA" id="ARBA00022927"/>
    </source>
</evidence>
<evidence type="ECO:0000256" key="1">
    <source>
        <dbReference type="ARBA" id="ARBA00022448"/>
    </source>
</evidence>
<sequence length="499" mass="55080">MPGAAHHNDNNVGGSGNMQNINQSGFGSISNPQPPLITPTASATNLNIIGNNYASLAFYDHSDQELMAQENKYRQYALAIDKALKSFEYTSEWADLVNALGKLNRVLNNNSKFGKIPRRFIVGQRLAQCMHPLLPSGVHLKALETYDLIFNILGSEQLLADLTIYSNGLFPLLGYAAINVRPSVLDLYDRHLLPLGERLQLALDGFLISILPCYEEVSDSFQRTDGLLLKVADGVGIAYFYGALWRCILQNSSIRLPAITFVLLHFNKKRSLKDQAHVLGLCMRTLVQAICSALLDQHILVQRAILDLLITIFPIHLNLMNQFAQTMFSQQKNLDLSPNKSTSSTSQLPPPPLQPPQQPVMSRKYFKRPEMIVIITAALTVLLRRDFSLNRRLSAWLFGADSGASLAGGSNSGHSTNESSTNSNSIGSFVSSKSRSQQQSSSLLSTSSPISSNNNYENSSSSSRESTAEAKAKRKKLIYYDTYSKDLVNEAFKRSITVG</sequence>
<dbReference type="InterPro" id="IPR040314">
    <property type="entry name" value="DOP1"/>
</dbReference>
<feature type="region of interest" description="Disordered" evidence="4">
    <location>
        <begin position="1"/>
        <end position="36"/>
    </location>
</feature>
<organism evidence="6 7">
    <name type="scientific">Euroglyphus maynei</name>
    <name type="common">Mayne's house dust mite</name>
    <dbReference type="NCBI Taxonomy" id="6958"/>
    <lineage>
        <taxon>Eukaryota</taxon>
        <taxon>Metazoa</taxon>
        <taxon>Ecdysozoa</taxon>
        <taxon>Arthropoda</taxon>
        <taxon>Chelicerata</taxon>
        <taxon>Arachnida</taxon>
        <taxon>Acari</taxon>
        <taxon>Acariformes</taxon>
        <taxon>Sarcoptiformes</taxon>
        <taxon>Astigmata</taxon>
        <taxon>Psoroptidia</taxon>
        <taxon>Analgoidea</taxon>
        <taxon>Pyroglyphidae</taxon>
        <taxon>Pyroglyphinae</taxon>
        <taxon>Euroglyphus</taxon>
    </lineage>
</organism>
<feature type="region of interest" description="Disordered" evidence="4">
    <location>
        <begin position="407"/>
        <end position="468"/>
    </location>
</feature>
<dbReference type="GO" id="GO:0015031">
    <property type="term" value="P:protein transport"/>
    <property type="evidence" value="ECO:0007669"/>
    <property type="project" value="UniProtKB-KW"/>
</dbReference>
<evidence type="ECO:0000256" key="4">
    <source>
        <dbReference type="SAM" id="MobiDB-lite"/>
    </source>
</evidence>